<evidence type="ECO:0000313" key="4">
    <source>
        <dbReference type="Proteomes" id="UP000183832"/>
    </source>
</evidence>
<dbReference type="SUPFAM" id="SSF54001">
    <property type="entry name" value="Cysteine proteinases"/>
    <property type="match status" value="1"/>
</dbReference>
<evidence type="ECO:0000259" key="2">
    <source>
        <dbReference type="SMART" id="SM00645"/>
    </source>
</evidence>
<evidence type="ECO:0000313" key="3">
    <source>
        <dbReference type="EMBL" id="CRL00381.1"/>
    </source>
</evidence>
<accession>A0A1J1IJG0</accession>
<dbReference type="CDD" id="cd02248">
    <property type="entry name" value="Peptidase_C1A"/>
    <property type="match status" value="1"/>
</dbReference>
<dbReference type="PANTHER" id="PTHR12411">
    <property type="entry name" value="CYSTEINE PROTEASE FAMILY C1-RELATED"/>
    <property type="match status" value="1"/>
</dbReference>
<sequence>MGINNFADKTFEEYSSKYTLNETMISKLAELLKDFMTTPTKTIKRIEMNESLPMSFDWRDRGAVTKARDQYECGSCYAIDCYYSRNKYHTWGCTGGMPYRVYDYVKDNNGISKASDYPNESKDGECHLQREKFPIYMIGYGIIDTNSEETLEQAQINYGPIVVALDGGHESFQRYSSGIYYDKTCSSMVTTHSVLLVEYGSDNGNDYWILKNSFGNYWGDSGFFKLSRNCGSHCGIIRMPLFPILK</sequence>
<dbReference type="Pfam" id="PF00112">
    <property type="entry name" value="Peptidase_C1"/>
    <property type="match status" value="1"/>
</dbReference>
<comment type="similarity">
    <text evidence="1">Belongs to the peptidase C1 family.</text>
</comment>
<reference evidence="3 4" key="1">
    <citation type="submission" date="2015-04" db="EMBL/GenBank/DDBJ databases">
        <authorList>
            <person name="Syromyatnikov M.Y."/>
            <person name="Popov V.N."/>
        </authorList>
    </citation>
    <scope>NUCLEOTIDE SEQUENCE [LARGE SCALE GENOMIC DNA]</scope>
</reference>
<keyword evidence="4" id="KW-1185">Reference proteome</keyword>
<dbReference type="Gene3D" id="3.90.70.10">
    <property type="entry name" value="Cysteine proteinases"/>
    <property type="match status" value="2"/>
</dbReference>
<dbReference type="GO" id="GO:0006508">
    <property type="term" value="P:proteolysis"/>
    <property type="evidence" value="ECO:0007669"/>
    <property type="project" value="InterPro"/>
</dbReference>
<protein>
    <submittedName>
        <fullName evidence="3">CLUMA_CG013649, isoform A</fullName>
    </submittedName>
</protein>
<dbReference type="InterPro" id="IPR039417">
    <property type="entry name" value="Peptidase_C1A_papain-like"/>
</dbReference>
<evidence type="ECO:0000256" key="1">
    <source>
        <dbReference type="ARBA" id="ARBA00008455"/>
    </source>
</evidence>
<dbReference type="AlphaFoldDB" id="A0A1J1IJG0"/>
<feature type="domain" description="Peptidase C1A papain C-terminal" evidence="2">
    <location>
        <begin position="52"/>
        <end position="244"/>
    </location>
</feature>
<gene>
    <name evidence="3" type="ORF">CLUMA_CG013649</name>
</gene>
<proteinExistence type="inferred from homology"/>
<organism evidence="3 4">
    <name type="scientific">Clunio marinus</name>
    <dbReference type="NCBI Taxonomy" id="568069"/>
    <lineage>
        <taxon>Eukaryota</taxon>
        <taxon>Metazoa</taxon>
        <taxon>Ecdysozoa</taxon>
        <taxon>Arthropoda</taxon>
        <taxon>Hexapoda</taxon>
        <taxon>Insecta</taxon>
        <taxon>Pterygota</taxon>
        <taxon>Neoptera</taxon>
        <taxon>Endopterygota</taxon>
        <taxon>Diptera</taxon>
        <taxon>Nematocera</taxon>
        <taxon>Chironomoidea</taxon>
        <taxon>Chironomidae</taxon>
        <taxon>Clunio</taxon>
    </lineage>
</organism>
<dbReference type="SMART" id="SM00645">
    <property type="entry name" value="Pept_C1"/>
    <property type="match status" value="1"/>
</dbReference>
<dbReference type="OrthoDB" id="10253408at2759"/>
<dbReference type="InterPro" id="IPR000668">
    <property type="entry name" value="Peptidase_C1A_C"/>
</dbReference>
<dbReference type="GO" id="GO:0008234">
    <property type="term" value="F:cysteine-type peptidase activity"/>
    <property type="evidence" value="ECO:0007669"/>
    <property type="project" value="InterPro"/>
</dbReference>
<dbReference type="Proteomes" id="UP000183832">
    <property type="component" value="Unassembled WGS sequence"/>
</dbReference>
<dbReference type="EMBL" id="CVRI01000054">
    <property type="protein sequence ID" value="CRL00381.1"/>
    <property type="molecule type" value="Genomic_DNA"/>
</dbReference>
<dbReference type="STRING" id="568069.A0A1J1IJG0"/>
<dbReference type="InterPro" id="IPR013128">
    <property type="entry name" value="Peptidase_C1A"/>
</dbReference>
<name>A0A1J1IJG0_9DIPT</name>
<dbReference type="InterPro" id="IPR038765">
    <property type="entry name" value="Papain-like_cys_pep_sf"/>
</dbReference>